<dbReference type="InterPro" id="IPR013346">
    <property type="entry name" value="NrdE_NrdA_C"/>
</dbReference>
<dbReference type="InterPro" id="IPR005144">
    <property type="entry name" value="ATP-cone_dom"/>
</dbReference>
<dbReference type="PROSITE" id="PS00089">
    <property type="entry name" value="RIBORED_LARGE"/>
    <property type="match status" value="1"/>
</dbReference>
<sequence length="825" mass="92499">MAAPQQMYVVKRDGQRQEVKFDSVTKRIRALCSGLDPKYVDPVPITQKVIEGFYAGISTSEVDVLAAETCAYMSQRHPDFSTLAARIAVSNLHKNTSDSFSETCRRLYEYRDAQGRSATLIADDVHAFVQENSERLDAAISYQRDSDYDFFGFKTLEKSYLLRVSGKIVERPQHMLMRVACGIHCGNVEAAIETYDLMSLRKMTHATPTLFNAGTPTPQMSSCFLLTMKDDSIEGIYDTLKQCAAISKCAGGIGVAVSNVRAKGSYIRGTNGQSNGLVPMLRNFNETARYVDQGGGKRKGSFAMYLEPWHADIFDFLELRKNHGKEEQRARDLFYGLWIPDLFMRRVKEDGNWTLFCPNEAYDKETSKGLMDVYGEEFENMYSQLEKDGKGRKTVKAQSLWSRIVEAQMETGTPYMLYKDHANRKSNQQNLGTIHCSNLCTEIIEYTSPGEVAVCNLASIALPAFVRSERVEDYDFQELYRVTKVVTGNLNKVIDRNFYPVKEARTSNMKHRPIGLGVQGLADAFMMMRLPFEGEVAKRLNEDVFETIYFAACEASCELAEKDGPYETFTGSPASRGQLQFDLWKQTPKSGRWDWAGLKEKIAKHGLRNSLLVAPMPTASTAQILGNNESFEPYTQNLYVRRVLSGEFVTVNRHLLRDLIRRGLWTEDMRMQLIAHNGSVQGLDLPADLKELYKTVWEIKQRVVLDMAADRGKYIDQSQSLNIHMVDASASKLSSMHFHGWQLGLKTGMYYLRTKAATEAIKFTVDVDKVKRASASQALVKGEGGYPAGASAAGAASREEQSVEKKAIDALKAGAPKYECVGCSA</sequence>
<keyword evidence="3" id="KW-0021">Allosteric enzyme</keyword>
<evidence type="ECO:0000256" key="6">
    <source>
        <dbReference type="ARBA" id="ARBA00023002"/>
    </source>
</evidence>
<reference evidence="11" key="1">
    <citation type="submission" date="2023-10" db="EMBL/GenBank/DDBJ databases">
        <authorList>
            <person name="Chen Y."/>
            <person name="Shah S."/>
            <person name="Dougan E. K."/>
            <person name="Thang M."/>
            <person name="Chan C."/>
        </authorList>
    </citation>
    <scope>NUCLEOTIDE SEQUENCE [LARGE SCALE GENOMIC DNA]</scope>
</reference>
<dbReference type="Pfam" id="PF03477">
    <property type="entry name" value="ATP-cone"/>
    <property type="match status" value="1"/>
</dbReference>
<dbReference type="Pfam" id="PF02867">
    <property type="entry name" value="Ribonuc_red_lgC"/>
    <property type="match status" value="1"/>
</dbReference>
<evidence type="ECO:0000256" key="5">
    <source>
        <dbReference type="ARBA" id="ARBA00022840"/>
    </source>
</evidence>
<evidence type="ECO:0000256" key="2">
    <source>
        <dbReference type="ARBA" id="ARBA00012274"/>
    </source>
</evidence>
<comment type="function">
    <text evidence="9">Provides the precursors necessary for DNA synthesis. Catalyzes the biosynthesis of deoxyribonucleotides from the corresponding ribonucleotides.</text>
</comment>
<dbReference type="NCBIfam" id="TIGR02506">
    <property type="entry name" value="NrdE_NrdA"/>
    <property type="match status" value="1"/>
</dbReference>
<dbReference type="InterPro" id="IPR039718">
    <property type="entry name" value="Rrm1"/>
</dbReference>
<evidence type="ECO:0000256" key="3">
    <source>
        <dbReference type="ARBA" id="ARBA00022533"/>
    </source>
</evidence>
<proteinExistence type="inferred from homology"/>
<keyword evidence="12" id="KW-1185">Reference proteome</keyword>
<comment type="similarity">
    <text evidence="1 9">Belongs to the ribonucleoside diphosphate reductase large chain family.</text>
</comment>
<accession>A0ABN9Q6V2</accession>
<dbReference type="PRINTS" id="PR01183">
    <property type="entry name" value="RIBORDTASEM1"/>
</dbReference>
<feature type="domain" description="ATP-cone" evidence="10">
    <location>
        <begin position="7"/>
        <end position="98"/>
    </location>
</feature>
<evidence type="ECO:0000256" key="7">
    <source>
        <dbReference type="ARBA" id="ARBA00023116"/>
    </source>
</evidence>
<dbReference type="PANTHER" id="PTHR11573:SF6">
    <property type="entry name" value="RIBONUCLEOSIDE-DIPHOSPHATE REDUCTASE LARGE SUBUNIT"/>
    <property type="match status" value="1"/>
</dbReference>
<keyword evidence="5 8" id="KW-0067">ATP-binding</keyword>
<evidence type="ECO:0000256" key="1">
    <source>
        <dbReference type="ARBA" id="ARBA00010406"/>
    </source>
</evidence>
<dbReference type="EC" id="1.17.4.1" evidence="2 9"/>
<keyword evidence="6 9" id="KW-0560">Oxidoreductase</keyword>
<dbReference type="Proteomes" id="UP001189429">
    <property type="component" value="Unassembled WGS sequence"/>
</dbReference>
<dbReference type="PROSITE" id="PS51161">
    <property type="entry name" value="ATP_CONE"/>
    <property type="match status" value="1"/>
</dbReference>
<dbReference type="CDD" id="cd01679">
    <property type="entry name" value="RNR_I"/>
    <property type="match status" value="1"/>
</dbReference>
<evidence type="ECO:0000256" key="9">
    <source>
        <dbReference type="RuleBase" id="RU003410"/>
    </source>
</evidence>
<keyword evidence="4 8" id="KW-0547">Nucleotide-binding</keyword>
<protein>
    <recommendedName>
        <fullName evidence="2 9">Ribonucleoside-diphosphate reductase</fullName>
        <ecNumber evidence="2 9">1.17.4.1</ecNumber>
    </recommendedName>
</protein>
<dbReference type="InterPro" id="IPR013509">
    <property type="entry name" value="RNR_lsu_N"/>
</dbReference>
<comment type="catalytic activity">
    <reaction evidence="9">
        <text>a 2'-deoxyribonucleoside 5'-diphosphate + [thioredoxin]-disulfide + H2O = a ribonucleoside 5'-diphosphate + [thioredoxin]-dithiol</text>
        <dbReference type="Rhea" id="RHEA:23252"/>
        <dbReference type="Rhea" id="RHEA-COMP:10698"/>
        <dbReference type="Rhea" id="RHEA-COMP:10700"/>
        <dbReference type="ChEBI" id="CHEBI:15377"/>
        <dbReference type="ChEBI" id="CHEBI:29950"/>
        <dbReference type="ChEBI" id="CHEBI:50058"/>
        <dbReference type="ChEBI" id="CHEBI:57930"/>
        <dbReference type="ChEBI" id="CHEBI:73316"/>
        <dbReference type="EC" id="1.17.4.1"/>
    </reaction>
</comment>
<comment type="caution">
    <text evidence="11">The sequence shown here is derived from an EMBL/GenBank/DDBJ whole genome shotgun (WGS) entry which is preliminary data.</text>
</comment>
<dbReference type="SUPFAM" id="SSF48168">
    <property type="entry name" value="R1 subunit of ribonucleotide reductase, N-terminal domain"/>
    <property type="match status" value="1"/>
</dbReference>
<evidence type="ECO:0000313" key="12">
    <source>
        <dbReference type="Proteomes" id="UP001189429"/>
    </source>
</evidence>
<evidence type="ECO:0000256" key="4">
    <source>
        <dbReference type="ARBA" id="ARBA00022741"/>
    </source>
</evidence>
<dbReference type="EMBL" id="CAUYUJ010002024">
    <property type="protein sequence ID" value="CAK0798809.1"/>
    <property type="molecule type" value="Genomic_DNA"/>
</dbReference>
<dbReference type="Gene3D" id="3.20.70.20">
    <property type="match status" value="1"/>
</dbReference>
<dbReference type="PANTHER" id="PTHR11573">
    <property type="entry name" value="RIBONUCLEOSIDE-DIPHOSPHATE REDUCTASE LARGE CHAIN"/>
    <property type="match status" value="1"/>
</dbReference>
<evidence type="ECO:0000259" key="10">
    <source>
        <dbReference type="PROSITE" id="PS51161"/>
    </source>
</evidence>
<dbReference type="InterPro" id="IPR008926">
    <property type="entry name" value="RNR_R1-su_N"/>
</dbReference>
<gene>
    <name evidence="11" type="ORF">PCOR1329_LOCUS7466</name>
</gene>
<dbReference type="Pfam" id="PF00317">
    <property type="entry name" value="Ribonuc_red_lgN"/>
    <property type="match status" value="1"/>
</dbReference>
<evidence type="ECO:0000313" key="11">
    <source>
        <dbReference type="EMBL" id="CAK0798809.1"/>
    </source>
</evidence>
<dbReference type="SUPFAM" id="SSF51998">
    <property type="entry name" value="PFL-like glycyl radical enzymes"/>
    <property type="match status" value="1"/>
</dbReference>
<name>A0ABN9Q6V2_9DINO</name>
<dbReference type="InterPro" id="IPR000788">
    <property type="entry name" value="RNR_lg_C"/>
</dbReference>
<organism evidence="11 12">
    <name type="scientific">Prorocentrum cordatum</name>
    <dbReference type="NCBI Taxonomy" id="2364126"/>
    <lineage>
        <taxon>Eukaryota</taxon>
        <taxon>Sar</taxon>
        <taxon>Alveolata</taxon>
        <taxon>Dinophyceae</taxon>
        <taxon>Prorocentrales</taxon>
        <taxon>Prorocentraceae</taxon>
        <taxon>Prorocentrum</taxon>
    </lineage>
</organism>
<evidence type="ECO:0000256" key="8">
    <source>
        <dbReference type="PROSITE-ProRule" id="PRU00492"/>
    </source>
</evidence>
<keyword evidence="7 9" id="KW-0215">Deoxyribonucleotide synthesis</keyword>